<feature type="repeat" description="PPR" evidence="2">
    <location>
        <begin position="371"/>
        <end position="405"/>
    </location>
</feature>
<dbReference type="RefSeq" id="XP_073224310.1">
    <property type="nucleotide sequence ID" value="XM_073368209.1"/>
</dbReference>
<dbReference type="PANTHER" id="PTHR47926:SF347">
    <property type="entry name" value="PENTATRICOPEPTIDE REPEAT-CONTAINING PROTEIN"/>
    <property type="match status" value="1"/>
</dbReference>
<feature type="repeat" description="PPR" evidence="2">
    <location>
        <begin position="406"/>
        <end position="436"/>
    </location>
</feature>
<gene>
    <name evidence="4 5" type="primary">LOC101513504</name>
</gene>
<dbReference type="InterPro" id="IPR002885">
    <property type="entry name" value="PPR_rpt"/>
</dbReference>
<dbReference type="FunFam" id="1.25.40.10:FF:001811">
    <property type="entry name" value="Putative pentatricopeptide repeat-containing protein At1g64310"/>
    <property type="match status" value="1"/>
</dbReference>
<sequence>MLTQFQWLHSELSNVCKSLLRAKQLHVWLLKTHLSQDPFYATQIIRLYAINNDISSAHHVFDKTPTRSVYLWNSMIRAFAKTRRFGNAISLFRTMLESDIRPDNYTYACVIRACADNFDFGMLRLVHGSAVSAGLGLDPICCSALVSAYSKLGLVHEACRVFDGIAEPDSVLWNSLISAYVCSGMWDIGIQMFSSMRLSGKKPDGFTLAGLLVGIADSSLLSIGQGLHGLSQKSGLDFDSHVGSLLVSMYSRCKCMDSAYRVFCSIFNPDLVTWSALIAGYSQCGEYHKALIIFWKLNMEGKKPDSVLIASVLASIAQTANVGPGCEIHGYVLRHGLESDVKVSSALIDMYSKCGFLHLATCVFRIMPERNIISYNSVILALGLHGCASKAFVIFDEILEEGLVPDEATFSALLGACCHAGLVKDGREIFQRMKDEFNIKARPEHYVYMVKLLGTAGELEEAYNLTQSLPEPVDKAILGALLSCCDSYGNSELAETIAHQIFKTNPTDNVYRVMLSNIYAGDGRWDDVKKLRDKLTGGLKKMPGVSRIEGSYY</sequence>
<dbReference type="InterPro" id="IPR046960">
    <property type="entry name" value="PPR_At4g14850-like_plant"/>
</dbReference>
<protein>
    <submittedName>
        <fullName evidence="4 5">Pentatricopeptide repeat-containing protein At1g64310</fullName>
    </submittedName>
</protein>
<dbReference type="GeneID" id="101513504"/>
<dbReference type="Pfam" id="PF01535">
    <property type="entry name" value="PPR"/>
    <property type="match status" value="3"/>
</dbReference>
<dbReference type="NCBIfam" id="TIGR00756">
    <property type="entry name" value="PPR"/>
    <property type="match status" value="4"/>
</dbReference>
<dbReference type="FunFam" id="1.25.40.10:FF:000090">
    <property type="entry name" value="Pentatricopeptide repeat-containing protein, chloroplastic"/>
    <property type="match status" value="1"/>
</dbReference>
<dbReference type="PANTHER" id="PTHR47926">
    <property type="entry name" value="PENTATRICOPEPTIDE REPEAT-CONTAINING PROTEIN"/>
    <property type="match status" value="1"/>
</dbReference>
<dbReference type="AlphaFoldDB" id="A0A1S3E7C4"/>
<dbReference type="RefSeq" id="XP_004501885.1">
    <property type="nucleotide sequence ID" value="XM_004501828.3"/>
</dbReference>
<evidence type="ECO:0000313" key="5">
    <source>
        <dbReference type="RefSeq" id="XP_027190143.1"/>
    </source>
</evidence>
<dbReference type="eggNOG" id="KOG4197">
    <property type="taxonomic scope" value="Eukaryota"/>
</dbReference>
<reference evidence="4 5" key="2">
    <citation type="submission" date="2025-04" db="UniProtKB">
        <authorList>
            <consortium name="RefSeq"/>
        </authorList>
    </citation>
    <scope>IDENTIFICATION</scope>
    <source>
        <tissue evidence="4 5">Etiolated seedlings</tissue>
    </source>
</reference>
<dbReference type="InterPro" id="IPR011990">
    <property type="entry name" value="TPR-like_helical_dom_sf"/>
</dbReference>
<dbReference type="PaxDb" id="3827-XP_004501885.1"/>
<dbReference type="FunFam" id="1.25.40.10:FF:000351">
    <property type="entry name" value="Pentatricopeptide repeat-containing protein"/>
    <property type="match status" value="1"/>
</dbReference>
<feature type="repeat" description="PPR" evidence="2">
    <location>
        <begin position="169"/>
        <end position="203"/>
    </location>
</feature>
<dbReference type="PROSITE" id="PS51375">
    <property type="entry name" value="PPR"/>
    <property type="match status" value="5"/>
</dbReference>
<dbReference type="OrthoDB" id="185373at2759"/>
<organism evidence="3 4">
    <name type="scientific">Cicer arietinum</name>
    <name type="common">Chickpea</name>
    <name type="synonym">Garbanzo</name>
    <dbReference type="NCBI Taxonomy" id="3827"/>
    <lineage>
        <taxon>Eukaryota</taxon>
        <taxon>Viridiplantae</taxon>
        <taxon>Streptophyta</taxon>
        <taxon>Embryophyta</taxon>
        <taxon>Tracheophyta</taxon>
        <taxon>Spermatophyta</taxon>
        <taxon>Magnoliopsida</taxon>
        <taxon>eudicotyledons</taxon>
        <taxon>Gunneridae</taxon>
        <taxon>Pentapetalae</taxon>
        <taxon>rosids</taxon>
        <taxon>fabids</taxon>
        <taxon>Fabales</taxon>
        <taxon>Fabaceae</taxon>
        <taxon>Papilionoideae</taxon>
        <taxon>50 kb inversion clade</taxon>
        <taxon>NPAAA clade</taxon>
        <taxon>Hologalegina</taxon>
        <taxon>IRL clade</taxon>
        <taxon>Cicereae</taxon>
        <taxon>Cicer</taxon>
    </lineage>
</organism>
<reference evidence="3" key="1">
    <citation type="journal article" date="2013" name="Nat. Biotechnol.">
        <title>Draft genome sequence of chickpea (Cicer arietinum) provides a resource for trait improvement.</title>
        <authorList>
            <person name="Varshney R.K."/>
            <person name="Song C."/>
            <person name="Saxena R.K."/>
            <person name="Azam S."/>
            <person name="Yu S."/>
            <person name="Sharpe A.G."/>
            <person name="Cannon S."/>
            <person name="Baek J."/>
            <person name="Rosen B.D."/>
            <person name="Tar'an B."/>
            <person name="Millan T."/>
            <person name="Zhang X."/>
            <person name="Ramsay L.D."/>
            <person name="Iwata A."/>
            <person name="Wang Y."/>
            <person name="Nelson W."/>
            <person name="Farmer A.D."/>
            <person name="Gaur P.M."/>
            <person name="Soderlund C."/>
            <person name="Penmetsa R.V."/>
            <person name="Xu C."/>
            <person name="Bharti A.K."/>
            <person name="He W."/>
            <person name="Winter P."/>
            <person name="Zhao S."/>
            <person name="Hane J.K."/>
            <person name="Carrasquilla-Garcia N."/>
            <person name="Condie J.A."/>
            <person name="Upadhyaya H.D."/>
            <person name="Luo M.C."/>
            <person name="Thudi M."/>
            <person name="Gowda C.L."/>
            <person name="Singh N.P."/>
            <person name="Lichtenzveig J."/>
            <person name="Gali K.K."/>
            <person name="Rubio J."/>
            <person name="Nadarajan N."/>
            <person name="Dolezel J."/>
            <person name="Bansal K.C."/>
            <person name="Xu X."/>
            <person name="Edwards D."/>
            <person name="Zhang G."/>
            <person name="Kahl G."/>
            <person name="Gil J."/>
            <person name="Singh K.B."/>
            <person name="Datta S.K."/>
            <person name="Jackson S.A."/>
            <person name="Wang J."/>
            <person name="Cook D.R."/>
        </authorList>
    </citation>
    <scope>NUCLEOTIDE SEQUENCE [LARGE SCALE GENOMIC DNA]</scope>
    <source>
        <strain evidence="3">cv. CDC Frontier</strain>
    </source>
</reference>
<dbReference type="Gene3D" id="1.25.40.10">
    <property type="entry name" value="Tetratricopeptide repeat domain"/>
    <property type="match status" value="4"/>
</dbReference>
<evidence type="ECO:0000256" key="1">
    <source>
        <dbReference type="ARBA" id="ARBA00022737"/>
    </source>
</evidence>
<evidence type="ECO:0000313" key="3">
    <source>
        <dbReference type="Proteomes" id="UP000087171"/>
    </source>
</evidence>
<accession>A0A1S3E7C4</accession>
<dbReference type="InterPro" id="IPR046848">
    <property type="entry name" value="E_motif"/>
</dbReference>
<keyword evidence="3" id="KW-1185">Reference proteome</keyword>
<dbReference type="Pfam" id="PF20431">
    <property type="entry name" value="E_motif"/>
    <property type="match status" value="1"/>
</dbReference>
<evidence type="ECO:0000256" key="2">
    <source>
        <dbReference type="PROSITE-ProRule" id="PRU00708"/>
    </source>
</evidence>
<feature type="repeat" description="PPR" evidence="2">
    <location>
        <begin position="270"/>
        <end position="304"/>
    </location>
</feature>
<keyword evidence="1" id="KW-0677">Repeat</keyword>
<dbReference type="RefSeq" id="XP_073224311.1">
    <property type="nucleotide sequence ID" value="XM_073368210.1"/>
</dbReference>
<dbReference type="RefSeq" id="XP_027190143.1">
    <property type="nucleotide sequence ID" value="XM_027334342.1"/>
</dbReference>
<dbReference type="Proteomes" id="UP000087171">
    <property type="component" value="Chromosome Ca5"/>
</dbReference>
<dbReference type="GO" id="GO:0003723">
    <property type="term" value="F:RNA binding"/>
    <property type="evidence" value="ECO:0007669"/>
    <property type="project" value="InterPro"/>
</dbReference>
<dbReference type="GO" id="GO:0009451">
    <property type="term" value="P:RNA modification"/>
    <property type="evidence" value="ECO:0007669"/>
    <property type="project" value="InterPro"/>
</dbReference>
<dbReference type="Pfam" id="PF13041">
    <property type="entry name" value="PPR_2"/>
    <property type="match status" value="2"/>
</dbReference>
<evidence type="ECO:0000313" key="4">
    <source>
        <dbReference type="RefSeq" id="XP_004501885.1"/>
    </source>
</evidence>
<proteinExistence type="predicted"/>
<feature type="repeat" description="PPR" evidence="2">
    <location>
        <begin position="68"/>
        <end position="102"/>
    </location>
</feature>
<name>A0A1S3E7C4_CICAR</name>